<evidence type="ECO:0000313" key="2">
    <source>
        <dbReference type="Proteomes" id="UP000198233"/>
    </source>
</evidence>
<dbReference type="KEGG" id="smav:CFF01_14445"/>
<dbReference type="RefSeq" id="WP_088905249.1">
    <property type="nucleotide sequence ID" value="NZ_CP022272.1"/>
</dbReference>
<reference evidence="1 2" key="1">
    <citation type="submission" date="2017-06" db="EMBL/GenBank/DDBJ databases">
        <title>Complete genome sequence of Shewanella marisflavi EP1 associated with anaerobic 2,4-dinitrotoluene reduction and salt tolerance.</title>
        <authorList>
            <person name="Huang J."/>
        </authorList>
    </citation>
    <scope>NUCLEOTIDE SEQUENCE [LARGE SCALE GENOMIC DNA]</scope>
    <source>
        <strain evidence="1 2">EP1</strain>
    </source>
</reference>
<dbReference type="AlphaFoldDB" id="A0AAC9U396"/>
<sequence length="861" mass="99764">MQTTAKSKIEEIATHTSPKFIRLAEEFVHGRVLAKDAREKLGVTQAVWSRLIHSLWPTVNKGSQEEINTAYLKCCEELNVYVNKYFHASIKPLPKSDRRNTNSRWVFSFTTKQKISECTDFLNGIPTFLIKDVKVDSRYCLRGSQNEHLTAAGILNKIRQQHMDIERVESRAKTLKKDGFEPLKGAFLFKSTSKALYIQSEYRGVKTSFMDLQHEKKFIENNFVKFNSIGQIKVLVLLEIIFTNTTMMPFVINDRSILKNDNGNPIELDLLSQFFEHPTLNHKVRLAVEYDGSKHHEKHDSLKNEYCSDFSNKILLLRISNKEDNIDFHHLLRLVREGLIKLGFPKGTFPQNQKKLYKEYKDRLSSLTERMEKELFYSVSKALEAFRDHTWINKPQNKKLSDSETIKLKCDKTGKVAEREPKFYLRTRGSQKRMGLCENCNAKELGSLHKRRMKSKRDKIQKQSKENLSSIDSRTMRCNHCLKEFKFRNLDEQRSHVSLGAPYCIYCYDTGSIPHENLEKKRLNDIHKAIHTIFNLTLHTLKKNGWKIDFSSLKQPRSNFNLNELLVNVHHPKKMISDTIALKELNQKMTDHTSKYGQYLPELSPLDGGTNLKLRKNRRELLSDVRAVLPNALLLHTNYSKSVTKNDPGYWIWCGHVFDNGFPHPPIFFKTHQLKSLTNSDCPCIFCAFEDSGSKKCMPTESITANLGFWAGVCNQINVPIEYYSPAKILNPKTGDAILPLLEGQQAKMVDTGIMNSNGRASHTYLCADKRHHDKPRTTTPGNIKRYNRKFCKRCFELCKHLKNNWTELLINSRPANNEEIKFVLNTVCLPVENGCKFDELGGFKLNERTLNRLFNWRAWD</sequence>
<proteinExistence type="predicted"/>
<name>A0AAC9U396_9GAMM</name>
<dbReference type="Proteomes" id="UP000198233">
    <property type="component" value="Chromosome"/>
</dbReference>
<evidence type="ECO:0000313" key="1">
    <source>
        <dbReference type="EMBL" id="ASJ97681.1"/>
    </source>
</evidence>
<protein>
    <submittedName>
        <fullName evidence="1">Uncharacterized protein</fullName>
    </submittedName>
</protein>
<gene>
    <name evidence="1" type="ORF">CFF01_14445</name>
</gene>
<dbReference type="EMBL" id="CP022272">
    <property type="protein sequence ID" value="ASJ97681.1"/>
    <property type="molecule type" value="Genomic_DNA"/>
</dbReference>
<accession>A0AAC9U396</accession>
<organism evidence="1 2">
    <name type="scientific">Shewanella marisflavi</name>
    <dbReference type="NCBI Taxonomy" id="260364"/>
    <lineage>
        <taxon>Bacteria</taxon>
        <taxon>Pseudomonadati</taxon>
        <taxon>Pseudomonadota</taxon>
        <taxon>Gammaproteobacteria</taxon>
        <taxon>Alteromonadales</taxon>
        <taxon>Shewanellaceae</taxon>
        <taxon>Shewanella</taxon>
    </lineage>
</organism>